<evidence type="ECO:0000256" key="2">
    <source>
        <dbReference type="ARBA" id="ARBA00022801"/>
    </source>
</evidence>
<evidence type="ECO:0000313" key="5">
    <source>
        <dbReference type="Proteomes" id="UP001500540"/>
    </source>
</evidence>
<dbReference type="Pfam" id="PF02230">
    <property type="entry name" value="Abhydrolase_2"/>
    <property type="match status" value="1"/>
</dbReference>
<dbReference type="InterPro" id="IPR050565">
    <property type="entry name" value="LYPA1-2/EST-like"/>
</dbReference>
<dbReference type="GO" id="GO:0016787">
    <property type="term" value="F:hydrolase activity"/>
    <property type="evidence" value="ECO:0007669"/>
    <property type="project" value="UniProtKB-KW"/>
</dbReference>
<organism evidence="4 5">
    <name type="scientific">Microbacterium kribbense</name>
    <dbReference type="NCBI Taxonomy" id="433645"/>
    <lineage>
        <taxon>Bacteria</taxon>
        <taxon>Bacillati</taxon>
        <taxon>Actinomycetota</taxon>
        <taxon>Actinomycetes</taxon>
        <taxon>Micrococcales</taxon>
        <taxon>Microbacteriaceae</taxon>
        <taxon>Microbacterium</taxon>
    </lineage>
</organism>
<gene>
    <name evidence="4" type="ORF">GCM10022240_02990</name>
</gene>
<proteinExistence type="inferred from homology"/>
<dbReference type="RefSeq" id="WP_344779788.1">
    <property type="nucleotide sequence ID" value="NZ_BAABAF010000001.1"/>
</dbReference>
<comment type="similarity">
    <text evidence="1">Belongs to the AB hydrolase superfamily. AB hydrolase 2 family.</text>
</comment>
<comment type="caution">
    <text evidence="4">The sequence shown here is derived from an EMBL/GenBank/DDBJ whole genome shotgun (WGS) entry which is preliminary data.</text>
</comment>
<evidence type="ECO:0000259" key="3">
    <source>
        <dbReference type="Pfam" id="PF02230"/>
    </source>
</evidence>
<sequence>MTLRAVTSSTQQLDAAAVVAVFLHGYGSNEHDLTALASALPEGMPWASLRAPIVVAPGGYAWFPIAEPGNPDASAVAAGTDAIWSWVGAALAARARIVPIGFSQGGLMASQLLRTKPARVLAPVILGGFVQAGEQPADAELQGARPAVFSGRGDQDRVISAAAVARTDAWLPGHTTPTARTYPGLAHGIDGTELADVRTFLAEHAVVPTR</sequence>
<accession>A0ABP7G3E9</accession>
<keyword evidence="2 4" id="KW-0378">Hydrolase</keyword>
<dbReference type="InterPro" id="IPR029058">
    <property type="entry name" value="AB_hydrolase_fold"/>
</dbReference>
<dbReference type="Gene3D" id="3.40.50.1820">
    <property type="entry name" value="alpha/beta hydrolase"/>
    <property type="match status" value="1"/>
</dbReference>
<reference evidence="5" key="1">
    <citation type="journal article" date="2019" name="Int. J. Syst. Evol. Microbiol.">
        <title>The Global Catalogue of Microorganisms (GCM) 10K type strain sequencing project: providing services to taxonomists for standard genome sequencing and annotation.</title>
        <authorList>
            <consortium name="The Broad Institute Genomics Platform"/>
            <consortium name="The Broad Institute Genome Sequencing Center for Infectious Disease"/>
            <person name="Wu L."/>
            <person name="Ma J."/>
        </authorList>
    </citation>
    <scope>NUCLEOTIDE SEQUENCE [LARGE SCALE GENOMIC DNA]</scope>
    <source>
        <strain evidence="5">JCM 16950</strain>
    </source>
</reference>
<dbReference type="PANTHER" id="PTHR10655:SF17">
    <property type="entry name" value="LYSOPHOSPHOLIPASE-LIKE PROTEIN 1"/>
    <property type="match status" value="1"/>
</dbReference>
<dbReference type="InterPro" id="IPR003140">
    <property type="entry name" value="PLipase/COase/thioEstase"/>
</dbReference>
<dbReference type="SUPFAM" id="SSF53474">
    <property type="entry name" value="alpha/beta-Hydrolases"/>
    <property type="match status" value="1"/>
</dbReference>
<dbReference type="PANTHER" id="PTHR10655">
    <property type="entry name" value="LYSOPHOSPHOLIPASE-RELATED"/>
    <property type="match status" value="1"/>
</dbReference>
<keyword evidence="5" id="KW-1185">Reference proteome</keyword>
<dbReference type="Proteomes" id="UP001500540">
    <property type="component" value="Unassembled WGS sequence"/>
</dbReference>
<evidence type="ECO:0000256" key="1">
    <source>
        <dbReference type="ARBA" id="ARBA00006499"/>
    </source>
</evidence>
<name>A0ABP7G3E9_9MICO</name>
<evidence type="ECO:0000313" key="4">
    <source>
        <dbReference type="EMBL" id="GAA3753414.1"/>
    </source>
</evidence>
<feature type="domain" description="Phospholipase/carboxylesterase/thioesterase" evidence="3">
    <location>
        <begin position="15"/>
        <end position="204"/>
    </location>
</feature>
<dbReference type="EMBL" id="BAABAF010000001">
    <property type="protein sequence ID" value="GAA3753414.1"/>
    <property type="molecule type" value="Genomic_DNA"/>
</dbReference>
<protein>
    <submittedName>
        <fullName evidence="4">Dienelactone hydrolase family protein</fullName>
    </submittedName>
</protein>